<accession>A0AAV5TZK7</accession>
<dbReference type="Proteomes" id="UP001432027">
    <property type="component" value="Unassembled WGS sequence"/>
</dbReference>
<keyword evidence="1" id="KW-0732">Signal</keyword>
<protein>
    <submittedName>
        <fullName evidence="2">Uncharacterized protein</fullName>
    </submittedName>
</protein>
<dbReference type="AlphaFoldDB" id="A0AAV5TZK7"/>
<reference evidence="2" key="1">
    <citation type="submission" date="2023-10" db="EMBL/GenBank/DDBJ databases">
        <title>Genome assembly of Pristionchus species.</title>
        <authorList>
            <person name="Yoshida K."/>
            <person name="Sommer R.J."/>
        </authorList>
    </citation>
    <scope>NUCLEOTIDE SEQUENCE</scope>
    <source>
        <strain evidence="2">RS0144</strain>
    </source>
</reference>
<organism evidence="2 3">
    <name type="scientific">Pristionchus entomophagus</name>
    <dbReference type="NCBI Taxonomy" id="358040"/>
    <lineage>
        <taxon>Eukaryota</taxon>
        <taxon>Metazoa</taxon>
        <taxon>Ecdysozoa</taxon>
        <taxon>Nematoda</taxon>
        <taxon>Chromadorea</taxon>
        <taxon>Rhabditida</taxon>
        <taxon>Rhabditina</taxon>
        <taxon>Diplogasteromorpha</taxon>
        <taxon>Diplogasteroidea</taxon>
        <taxon>Neodiplogasteridae</taxon>
        <taxon>Pristionchus</taxon>
    </lineage>
</organism>
<feature type="signal peptide" evidence="1">
    <location>
        <begin position="1"/>
        <end position="21"/>
    </location>
</feature>
<proteinExistence type="predicted"/>
<feature type="non-terminal residue" evidence="2">
    <location>
        <position position="145"/>
    </location>
</feature>
<evidence type="ECO:0000313" key="2">
    <source>
        <dbReference type="EMBL" id="GMS99621.1"/>
    </source>
</evidence>
<gene>
    <name evidence="2" type="ORF">PENTCL1PPCAC_21796</name>
</gene>
<dbReference type="EMBL" id="BTSX01000005">
    <property type="protein sequence ID" value="GMS99621.1"/>
    <property type="molecule type" value="Genomic_DNA"/>
</dbReference>
<evidence type="ECO:0000313" key="3">
    <source>
        <dbReference type="Proteomes" id="UP001432027"/>
    </source>
</evidence>
<dbReference type="Gene3D" id="2.140.10.30">
    <property type="entry name" value="Dipeptidylpeptidase IV, N-terminal domain"/>
    <property type="match status" value="1"/>
</dbReference>
<evidence type="ECO:0000256" key="1">
    <source>
        <dbReference type="SAM" id="SignalP"/>
    </source>
</evidence>
<keyword evidence="3" id="KW-1185">Reference proteome</keyword>
<feature type="chain" id="PRO_5043630115" evidence="1">
    <location>
        <begin position="22"/>
        <end position="145"/>
    </location>
</feature>
<comment type="caution">
    <text evidence="2">The sequence shown here is derived from an EMBL/GenBank/DDBJ whole genome shotgun (WGS) entry which is preliminary data.</text>
</comment>
<feature type="non-terminal residue" evidence="2">
    <location>
        <position position="1"/>
    </location>
</feature>
<name>A0AAV5TZK7_9BILA</name>
<sequence>QATREMGFALVIVALLFTTTGRTISDDEDTREKIEQLNSTDGRYSAQLMQRRDAYRDPDLAPFTVIINDTLNNNQYPVGASAGDEILHFIWSSNGSAYAFVQGNDVYYVQSPELFPIKVTHSGEYGQISSIRRYNWACLGTLVTG</sequence>